<dbReference type="RefSeq" id="YP_009496414.1">
    <property type="nucleotide sequence ID" value="NC_037999.1"/>
</dbReference>
<evidence type="ECO:0000256" key="5">
    <source>
        <dbReference type="HAMAP-Rule" id="MF_03135"/>
    </source>
</evidence>
<dbReference type="SUPFAM" id="SSF54713">
    <property type="entry name" value="Elongation factor Ts (EF-Ts), dimerisation domain"/>
    <property type="match status" value="1"/>
</dbReference>
<dbReference type="EMBL" id="MG755798">
    <property type="protein sequence ID" value="AWT39127.1"/>
    <property type="molecule type" value="Genomic_DNA"/>
</dbReference>
<keyword evidence="5" id="KW-0496">Mitochondrion</keyword>
<evidence type="ECO:0000313" key="7">
    <source>
        <dbReference type="EMBL" id="AWT39127.1"/>
    </source>
</evidence>
<dbReference type="InterPro" id="IPR036402">
    <property type="entry name" value="EF-Ts_dimer_sf"/>
</dbReference>
<protein>
    <recommendedName>
        <fullName evidence="4 5">Multifunctional fusion protein</fullName>
    </recommendedName>
    <domain>
        <recommendedName>
            <fullName evidence="4">Elongation factor Ts, chloroplastic</fullName>
            <shortName evidence="4">EF-Ts</shortName>
        </recommendedName>
    </domain>
    <domain>
        <recommendedName>
            <fullName evidence="5">Elongation factor Ts, mitochondrial</fullName>
            <shortName evidence="5">EF-TsMt</shortName>
        </recommendedName>
    </domain>
</protein>
<dbReference type="GeneID" id="36958750"/>
<dbReference type="PROSITE" id="PS01126">
    <property type="entry name" value="EF_TS_1"/>
    <property type="match status" value="1"/>
</dbReference>
<keyword evidence="7" id="KW-0150">Chloroplast</keyword>
<accession>A0A2U9NPT0</accession>
<dbReference type="AlphaFoldDB" id="A0A2U9NPT0"/>
<dbReference type="InterPro" id="IPR018101">
    <property type="entry name" value="Transl_elong_Ts_CS"/>
</dbReference>
<geneLocation type="chloroplast" evidence="7"/>
<dbReference type="InterPro" id="IPR001816">
    <property type="entry name" value="Transl_elong_EFTs/EF1B"/>
</dbReference>
<gene>
    <name evidence="4 7" type="primary">tsf</name>
</gene>
<dbReference type="PANTHER" id="PTHR11741">
    <property type="entry name" value="ELONGATION FACTOR TS"/>
    <property type="match status" value="1"/>
</dbReference>
<dbReference type="GO" id="GO:0009507">
    <property type="term" value="C:chloroplast"/>
    <property type="evidence" value="ECO:0007669"/>
    <property type="project" value="UniProtKB-SubCell"/>
</dbReference>
<dbReference type="CDD" id="cd14275">
    <property type="entry name" value="UBA_EF-Ts"/>
    <property type="match status" value="1"/>
</dbReference>
<dbReference type="FunFam" id="1.10.8.10:FF:000001">
    <property type="entry name" value="Elongation factor Ts"/>
    <property type="match status" value="1"/>
</dbReference>
<dbReference type="InterPro" id="IPR014039">
    <property type="entry name" value="Transl_elong_EFTs/EF1B_dimer"/>
</dbReference>
<evidence type="ECO:0000259" key="6">
    <source>
        <dbReference type="Pfam" id="PF00889"/>
    </source>
</evidence>
<evidence type="ECO:0000256" key="2">
    <source>
        <dbReference type="ARBA" id="ARBA00022768"/>
    </source>
</evidence>
<dbReference type="GO" id="GO:0003746">
    <property type="term" value="F:translation elongation factor activity"/>
    <property type="evidence" value="ECO:0007669"/>
    <property type="project" value="UniProtKB-UniRule"/>
</dbReference>
<dbReference type="PANTHER" id="PTHR11741:SF0">
    <property type="entry name" value="ELONGATION FACTOR TS, MITOCHONDRIAL"/>
    <property type="match status" value="1"/>
</dbReference>
<evidence type="ECO:0000256" key="4">
    <source>
        <dbReference type="HAMAP-Rule" id="MF_00050"/>
    </source>
</evidence>
<dbReference type="HAMAP" id="MF_00050">
    <property type="entry name" value="EF_Ts"/>
    <property type="match status" value="1"/>
</dbReference>
<organism evidence="7">
    <name type="scientific">Attheya longicornis</name>
    <dbReference type="NCBI Taxonomy" id="451786"/>
    <lineage>
        <taxon>Eukaryota</taxon>
        <taxon>Sar</taxon>
        <taxon>Stramenopiles</taxon>
        <taxon>Ochrophyta</taxon>
        <taxon>Bacillariophyta</taxon>
        <taxon>Coscinodiscophyceae</taxon>
        <taxon>Chaetocerotophycidae</taxon>
        <taxon>Chaetocerotales</taxon>
        <taxon>Attheyaceae</taxon>
        <taxon>Attheya</taxon>
    </lineage>
</organism>
<name>A0A2U9NPT0_9STRA</name>
<dbReference type="GO" id="GO:0005739">
    <property type="term" value="C:mitochondrion"/>
    <property type="evidence" value="ECO:0007669"/>
    <property type="project" value="UniProtKB-SubCell"/>
</dbReference>
<dbReference type="Pfam" id="PF00889">
    <property type="entry name" value="EF_TS"/>
    <property type="match status" value="1"/>
</dbReference>
<dbReference type="PROSITE" id="PS01127">
    <property type="entry name" value="EF_TS_2"/>
    <property type="match status" value="1"/>
</dbReference>
<dbReference type="InterPro" id="IPR009060">
    <property type="entry name" value="UBA-like_sf"/>
</dbReference>
<comment type="function">
    <text evidence="4">Associates with the EF-Tu.GDP complex and induces the exchange of GDP to GTP. It remains bound to the aminoacyl-tRNA.EF-Tu.GTP complex up to the GTP hydrolysis stage on the ribosome.</text>
</comment>
<comment type="similarity">
    <text evidence="1 4">Belongs to the EF-Ts family.</text>
</comment>
<dbReference type="NCBIfam" id="TIGR00116">
    <property type="entry name" value="tsf"/>
    <property type="match status" value="1"/>
</dbReference>
<keyword evidence="2 4" id="KW-0251">Elongation factor</keyword>
<evidence type="ECO:0000256" key="1">
    <source>
        <dbReference type="ARBA" id="ARBA00005532"/>
    </source>
</evidence>
<feature type="domain" description="Translation elongation factor EFTs/EF1B dimerisation" evidence="6">
    <location>
        <begin position="8"/>
        <end position="200"/>
    </location>
</feature>
<keyword evidence="7" id="KW-0934">Plastid</keyword>
<comment type="subcellular location">
    <subcellularLocation>
        <location evidence="5">Mitochondrion</location>
    </subcellularLocation>
    <subcellularLocation>
        <location evidence="4">Plastid</location>
        <location evidence="4">Chloroplast</location>
    </subcellularLocation>
</comment>
<proteinExistence type="inferred from homology"/>
<dbReference type="Gene3D" id="3.30.479.20">
    <property type="entry name" value="Elongation factor Ts, dimerisation domain"/>
    <property type="match status" value="1"/>
</dbReference>
<dbReference type="SUPFAM" id="SSF46934">
    <property type="entry name" value="UBA-like"/>
    <property type="match status" value="1"/>
</dbReference>
<keyword evidence="3 4" id="KW-0648">Protein biosynthesis</keyword>
<reference evidence="7" key="1">
    <citation type="journal article" date="2018" name="Adv. Bot. Res.">
        <title>Evolution of the Plastid Genomes in Diatoms.</title>
        <authorList>
            <person name="Yu M."/>
            <person name="Ashworth M.P."/>
            <person name="Hajrah N.H."/>
            <person name="Khiyami M.A."/>
            <person name="Sabir M.J."/>
            <person name="Alhebshi A.M."/>
            <person name="Al-Malki A.L."/>
            <person name="Sabir J.S.M."/>
            <person name="Theriot E.C."/>
            <person name="Jansen R.K."/>
        </authorList>
    </citation>
    <scope>NUCLEOTIDE SEQUENCE</scope>
</reference>
<evidence type="ECO:0000256" key="3">
    <source>
        <dbReference type="ARBA" id="ARBA00022917"/>
    </source>
</evidence>
<dbReference type="Gene3D" id="1.10.286.20">
    <property type="match status" value="1"/>
</dbReference>
<dbReference type="Gene3D" id="1.10.8.10">
    <property type="entry name" value="DNA helicase RuvA subunit, C-terminal domain"/>
    <property type="match status" value="1"/>
</dbReference>
<sequence>MTTEINAKIVKKLRDKTGAGMMNCKKALTENNGDFEKAIESLKLKGMAIADKKSARNTNEGLIYTYIHNGNKLGIMIEVNCETDFVAKRPEISDLAKNVAMQIASNAEIEFISSDDIDDAAKEKVRQFENSKDDLDNKPDEIRAKIVGGRVEKSLKAKVLLDQDYIRDSNITVDAYIKQTIGIIGENIKIARFVRYILGETEQD</sequence>